<keyword evidence="1" id="KW-1133">Transmembrane helix</keyword>
<feature type="transmembrane region" description="Helical" evidence="1">
    <location>
        <begin position="100"/>
        <end position="130"/>
    </location>
</feature>
<sequence>MLSPLYVSLLLIVSILTIILLSSRYKFNTFFVLIFVAMGVGFAAGMDGETLLKAIKVGFGSTLEKIGLLIILGATLGIILDKTNATLSLANFILNKTGERYAPLAITLVGILIGLPIFCDSGFVVLSGLVVSLGRTLPKKRLALVGCLATSLYAVHCLVPPHPGITAAAGVLNVDLGKAMLLGILVALPAATVGYLYSLSLPATLDVTEKTPSDLTIEKRGNLPSAALSFLPIIVPIALISLKSVSLLYPDMASPLVMSIIKFVGEPIAALLVGLILTLPLFQKIEKKVLNELFDEAIEKAGPILIVTAAGGAFGEIIRTLELGKVYGAALAAGGWGLLVPFGLAAIFKTAQGSSTVAVVSTASLVAPLLAALGLAGPDGTLLALLATGAGSMVTSHANDSYFWVISRFGNLNVSVTLRAFTPASALMGGTALGVIYLMKWLMGV</sequence>
<feature type="transmembrane region" description="Helical" evidence="1">
    <location>
        <begin position="260"/>
        <end position="282"/>
    </location>
</feature>
<name>A0A369II36_9BACT</name>
<feature type="transmembrane region" description="Helical" evidence="1">
    <location>
        <begin position="327"/>
        <end position="348"/>
    </location>
</feature>
<evidence type="ECO:0000256" key="1">
    <source>
        <dbReference type="SAM" id="Phobius"/>
    </source>
</evidence>
<feature type="transmembrane region" description="Helical" evidence="1">
    <location>
        <begin position="420"/>
        <end position="439"/>
    </location>
</feature>
<proteinExistence type="predicted"/>
<dbReference type="Pfam" id="PF02447">
    <property type="entry name" value="GntP_permease"/>
    <property type="match status" value="1"/>
</dbReference>
<dbReference type="InterPro" id="IPR003474">
    <property type="entry name" value="Glcn_transporter"/>
</dbReference>
<feature type="transmembrane region" description="Helical" evidence="1">
    <location>
        <begin position="142"/>
        <end position="159"/>
    </location>
</feature>
<feature type="transmembrane region" description="Helical" evidence="1">
    <location>
        <begin position="27"/>
        <end position="45"/>
    </location>
</feature>
<evidence type="ECO:0000313" key="2">
    <source>
        <dbReference type="EMBL" id="RDB06924.1"/>
    </source>
</evidence>
<dbReference type="OrthoDB" id="9787129at2"/>
<keyword evidence="1" id="KW-0812">Transmembrane</keyword>
<protein>
    <submittedName>
        <fullName evidence="2">GntP family permease</fullName>
    </submittedName>
</protein>
<feature type="transmembrane region" description="Helical" evidence="1">
    <location>
        <begin position="303"/>
        <end position="321"/>
    </location>
</feature>
<accession>A0A369II36</accession>
<dbReference type="RefSeq" id="WP_114460244.1">
    <property type="nucleotide sequence ID" value="NZ_QPIW01000003.1"/>
</dbReference>
<dbReference type="AlphaFoldDB" id="A0A369II36"/>
<reference evidence="2 3" key="1">
    <citation type="submission" date="2018-07" db="EMBL/GenBank/DDBJ databases">
        <title>Genome analysis of Runella aurantiaca.</title>
        <authorList>
            <person name="Yang X."/>
        </authorList>
    </citation>
    <scope>NUCLEOTIDE SEQUENCE [LARGE SCALE GENOMIC DNA]</scope>
    <source>
        <strain evidence="2 3">YX9</strain>
    </source>
</reference>
<keyword evidence="1" id="KW-0472">Membrane</keyword>
<feature type="transmembrane region" description="Helical" evidence="1">
    <location>
        <begin position="57"/>
        <end position="80"/>
    </location>
</feature>
<gene>
    <name evidence="2" type="ORF">DVG78_06505</name>
</gene>
<organism evidence="2 3">
    <name type="scientific">Runella aurantiaca</name>
    <dbReference type="NCBI Taxonomy" id="2282308"/>
    <lineage>
        <taxon>Bacteria</taxon>
        <taxon>Pseudomonadati</taxon>
        <taxon>Bacteroidota</taxon>
        <taxon>Cytophagia</taxon>
        <taxon>Cytophagales</taxon>
        <taxon>Spirosomataceae</taxon>
        <taxon>Runella</taxon>
    </lineage>
</organism>
<dbReference type="PANTHER" id="PTHR30354:SF11">
    <property type="entry name" value="PERMEASE"/>
    <property type="match status" value="1"/>
</dbReference>
<dbReference type="GO" id="GO:0015128">
    <property type="term" value="F:gluconate transmembrane transporter activity"/>
    <property type="evidence" value="ECO:0007669"/>
    <property type="project" value="InterPro"/>
</dbReference>
<feature type="transmembrane region" description="Helical" evidence="1">
    <location>
        <begin position="179"/>
        <end position="200"/>
    </location>
</feature>
<keyword evidence="3" id="KW-1185">Reference proteome</keyword>
<dbReference type="Proteomes" id="UP000253141">
    <property type="component" value="Unassembled WGS sequence"/>
</dbReference>
<feature type="transmembrane region" description="Helical" evidence="1">
    <location>
        <begin position="221"/>
        <end position="240"/>
    </location>
</feature>
<feature type="transmembrane region" description="Helical" evidence="1">
    <location>
        <begin position="5"/>
        <end position="21"/>
    </location>
</feature>
<feature type="transmembrane region" description="Helical" evidence="1">
    <location>
        <begin position="355"/>
        <end position="376"/>
    </location>
</feature>
<dbReference type="PANTHER" id="PTHR30354">
    <property type="entry name" value="GNT FAMILY GLUCONATE TRANSPORTER"/>
    <property type="match status" value="1"/>
</dbReference>
<dbReference type="GO" id="GO:0005886">
    <property type="term" value="C:plasma membrane"/>
    <property type="evidence" value="ECO:0007669"/>
    <property type="project" value="TreeGrafter"/>
</dbReference>
<evidence type="ECO:0000313" key="3">
    <source>
        <dbReference type="Proteomes" id="UP000253141"/>
    </source>
</evidence>
<dbReference type="EMBL" id="QPIW01000003">
    <property type="protein sequence ID" value="RDB06924.1"/>
    <property type="molecule type" value="Genomic_DNA"/>
</dbReference>
<comment type="caution">
    <text evidence="2">The sequence shown here is derived from an EMBL/GenBank/DDBJ whole genome shotgun (WGS) entry which is preliminary data.</text>
</comment>